<dbReference type="CDD" id="cd00553">
    <property type="entry name" value="NAD_synthase"/>
    <property type="match status" value="1"/>
</dbReference>
<dbReference type="InterPro" id="IPR036526">
    <property type="entry name" value="C-N_Hydrolase_sf"/>
</dbReference>
<dbReference type="InterPro" id="IPR014445">
    <property type="entry name" value="Gln-dep_NAD_synthase"/>
</dbReference>
<evidence type="ECO:0000256" key="8">
    <source>
        <dbReference type="RuleBase" id="RU003811"/>
    </source>
</evidence>
<dbReference type="PANTHER" id="PTHR23090">
    <property type="entry name" value="NH 3 /GLUTAMINE-DEPENDENT NAD + SYNTHETASE"/>
    <property type="match status" value="1"/>
</dbReference>
<dbReference type="InterPro" id="IPR003010">
    <property type="entry name" value="C-N_Hydrolase"/>
</dbReference>
<dbReference type="InterPro" id="IPR014729">
    <property type="entry name" value="Rossmann-like_a/b/a_fold"/>
</dbReference>
<organism evidence="11">
    <name type="scientific">uncultured bacterium</name>
    <name type="common">gcode 4</name>
    <dbReference type="NCBI Taxonomy" id="1234023"/>
    <lineage>
        <taxon>Bacteria</taxon>
        <taxon>environmental samples</taxon>
    </lineage>
</organism>
<dbReference type="SUPFAM" id="SSF52402">
    <property type="entry name" value="Adenine nucleotide alpha hydrolases-like"/>
    <property type="match status" value="1"/>
</dbReference>
<accession>K2G0M4</accession>
<comment type="caution">
    <text evidence="11">The sequence shown here is derived from an EMBL/GenBank/DDBJ whole genome shotgun (WGS) entry which is preliminary data.</text>
</comment>
<evidence type="ECO:0000313" key="11">
    <source>
        <dbReference type="EMBL" id="EKE27687.1"/>
    </source>
</evidence>
<evidence type="ECO:0000256" key="6">
    <source>
        <dbReference type="ARBA" id="ARBA00023027"/>
    </source>
</evidence>
<keyword evidence="4 7" id="KW-0547">Nucleotide-binding</keyword>
<protein>
    <recommendedName>
        <fullName evidence="7">Glutamine-dependent NAD(+) synthetase</fullName>
        <ecNumber evidence="7">6.3.5.1</ecNumber>
    </recommendedName>
    <alternativeName>
        <fullName evidence="7">NAD(+) synthase [glutamine-hydrolyzing]</fullName>
    </alternativeName>
</protein>
<dbReference type="Gene3D" id="3.40.50.620">
    <property type="entry name" value="HUPs"/>
    <property type="match status" value="1"/>
</dbReference>
<reference evidence="11" key="1">
    <citation type="journal article" date="2012" name="Science">
        <title>Fermentation, hydrogen, and sulfur metabolism in multiple uncultivated bacterial phyla.</title>
        <authorList>
            <person name="Wrighton K.C."/>
            <person name="Thomas B.C."/>
            <person name="Sharon I."/>
            <person name="Miller C.S."/>
            <person name="Castelle C.J."/>
            <person name="VerBerkmoes N.C."/>
            <person name="Wilkins M.J."/>
            <person name="Hettich R.L."/>
            <person name="Lipton M.S."/>
            <person name="Williams K.H."/>
            <person name="Long P.E."/>
            <person name="Banfield J.F."/>
        </authorList>
    </citation>
    <scope>NUCLEOTIDE SEQUENCE [LARGE SCALE GENOMIC DNA]</scope>
</reference>
<dbReference type="EMBL" id="AMFJ01000444">
    <property type="protein sequence ID" value="EKE27687.1"/>
    <property type="molecule type" value="Genomic_DNA"/>
</dbReference>
<dbReference type="InterPro" id="IPR022310">
    <property type="entry name" value="NAD/GMP_synthase"/>
</dbReference>
<dbReference type="Pfam" id="PF00795">
    <property type="entry name" value="CN_hydrolase"/>
    <property type="match status" value="1"/>
</dbReference>
<sequence length="600" mass="70583">MYRISQMQVMPGRPDLNQKKIIAEIGQAKADGISLIIFPEMAVPGYMLGDKWENDRFVLDAYNKNEAIIKATEWNITAIWWNILPKINERWDDGRIRKYNAAFVAYDWKIVSNKWTGDSILKTLMPKYREFDDERHFYSLLKLSQEKNIDYKDLLEPYDLIINWEEKKVGVIICEDMWDDDYYAKPVEILKEKWAALIINISASPFGIGKSDKRDRILAIKSLWIEMIYANNVWIQNNGKNIFVFDGSSVVFNNWNKASQAKAFTDKNLDEWNSVENWETEIEKICNALIYGIKEYFKLIKKDKVVLWLSGWVDSAVVAALMVLALGKENVITVNMPSRFNSKTTQNLAQKQAEILWIEYYVFPIQDAVDLTALEFEKIFGKLPSWLVLENIQARDRGSRVLAWLAALKGAVFTNNWNKSEIAQGYATLYWDVNWSICPIWDLYKTQVWELARYINSSKGNMILNDIIELIPSAELSENQNVDEGLGDPFNYEYLDKLLYRFVELRKDPVDILEYYRDWRLTEELNLNFKIWEYFADAKSFIDDLEKVYRNLGLFFFKRIQAPPIIAVSKRAFWYDLREAVLDDYLLDEYLELKGQLFWQ</sequence>
<dbReference type="GO" id="GO:0009435">
    <property type="term" value="P:NAD+ biosynthetic process"/>
    <property type="evidence" value="ECO:0007669"/>
    <property type="project" value="UniProtKB-UniRule"/>
</dbReference>
<name>K2G0M4_9BACT</name>
<evidence type="ECO:0000256" key="4">
    <source>
        <dbReference type="ARBA" id="ARBA00022741"/>
    </source>
</evidence>
<dbReference type="Pfam" id="PF02540">
    <property type="entry name" value="NAD_synthase"/>
    <property type="match status" value="1"/>
</dbReference>
<comment type="pathway">
    <text evidence="1 7">Cofactor biosynthesis; NAD(+) biosynthesis; NAD(+) from deamido-NAD(+) (L-Gln route): step 1/1.</text>
</comment>
<dbReference type="InterPro" id="IPR003694">
    <property type="entry name" value="NAD_synthase"/>
</dbReference>
<evidence type="ECO:0000256" key="7">
    <source>
        <dbReference type="PIRNR" id="PIRNR006630"/>
    </source>
</evidence>
<gene>
    <name evidence="11" type="ORF">ACD_3C00170G0003</name>
</gene>
<evidence type="ECO:0000256" key="1">
    <source>
        <dbReference type="ARBA" id="ARBA00005188"/>
    </source>
</evidence>
<dbReference type="GO" id="GO:0005524">
    <property type="term" value="F:ATP binding"/>
    <property type="evidence" value="ECO:0007669"/>
    <property type="project" value="UniProtKB-UniRule"/>
</dbReference>
<keyword evidence="5 7" id="KW-0067">ATP-binding</keyword>
<dbReference type="GO" id="GO:0005737">
    <property type="term" value="C:cytoplasm"/>
    <property type="evidence" value="ECO:0007669"/>
    <property type="project" value="InterPro"/>
</dbReference>
<dbReference type="GO" id="GO:0004359">
    <property type="term" value="F:glutaminase activity"/>
    <property type="evidence" value="ECO:0007669"/>
    <property type="project" value="InterPro"/>
</dbReference>
<feature type="domain" description="CN hydrolase" evidence="9">
    <location>
        <begin position="15"/>
        <end position="181"/>
    </location>
</feature>
<comment type="similarity">
    <text evidence="8">Belongs to the NAD synthetase family.</text>
</comment>
<keyword evidence="3 7" id="KW-0436">Ligase</keyword>
<dbReference type="Gene3D" id="3.60.110.10">
    <property type="entry name" value="Carbon-nitrogen hydrolase"/>
    <property type="match status" value="1"/>
</dbReference>
<evidence type="ECO:0000259" key="10">
    <source>
        <dbReference type="Pfam" id="PF02540"/>
    </source>
</evidence>
<evidence type="ECO:0000256" key="3">
    <source>
        <dbReference type="ARBA" id="ARBA00022598"/>
    </source>
</evidence>
<dbReference type="EC" id="6.3.5.1" evidence="7"/>
<dbReference type="PIRSF" id="PIRSF006630">
    <property type="entry name" value="NADS_GAT"/>
    <property type="match status" value="1"/>
</dbReference>
<keyword evidence="6 7" id="KW-0520">NAD</keyword>
<comment type="catalytic activity">
    <reaction evidence="7">
        <text>deamido-NAD(+) + L-glutamine + ATP + H2O = L-glutamate + AMP + diphosphate + NAD(+) + H(+)</text>
        <dbReference type="Rhea" id="RHEA:24384"/>
        <dbReference type="ChEBI" id="CHEBI:15377"/>
        <dbReference type="ChEBI" id="CHEBI:15378"/>
        <dbReference type="ChEBI" id="CHEBI:29985"/>
        <dbReference type="ChEBI" id="CHEBI:30616"/>
        <dbReference type="ChEBI" id="CHEBI:33019"/>
        <dbReference type="ChEBI" id="CHEBI:57540"/>
        <dbReference type="ChEBI" id="CHEBI:58359"/>
        <dbReference type="ChEBI" id="CHEBI:58437"/>
        <dbReference type="ChEBI" id="CHEBI:456215"/>
        <dbReference type="EC" id="6.3.5.1"/>
    </reaction>
</comment>
<dbReference type="NCBIfam" id="TIGR00552">
    <property type="entry name" value="nadE"/>
    <property type="match status" value="1"/>
</dbReference>
<dbReference type="UniPathway" id="UPA00253">
    <property type="reaction ID" value="UER00334"/>
</dbReference>
<dbReference type="SUPFAM" id="SSF56317">
    <property type="entry name" value="Carbon-nitrogen hydrolase"/>
    <property type="match status" value="1"/>
</dbReference>
<dbReference type="PANTHER" id="PTHR23090:SF9">
    <property type="entry name" value="GLUTAMINE-DEPENDENT NAD(+) SYNTHETASE"/>
    <property type="match status" value="1"/>
</dbReference>
<proteinExistence type="inferred from homology"/>
<dbReference type="GO" id="GO:0003952">
    <property type="term" value="F:NAD+ synthase (glutamine-hydrolyzing) activity"/>
    <property type="evidence" value="ECO:0007669"/>
    <property type="project" value="UniProtKB-UniRule"/>
</dbReference>
<feature type="domain" description="NAD/GMP synthase" evidence="10">
    <location>
        <begin position="287"/>
        <end position="514"/>
    </location>
</feature>
<evidence type="ECO:0000259" key="9">
    <source>
        <dbReference type="Pfam" id="PF00795"/>
    </source>
</evidence>
<evidence type="ECO:0000256" key="5">
    <source>
        <dbReference type="ARBA" id="ARBA00022840"/>
    </source>
</evidence>
<evidence type="ECO:0000256" key="2">
    <source>
        <dbReference type="ARBA" id="ARBA00007145"/>
    </source>
</evidence>
<comment type="similarity">
    <text evidence="2 7">In the C-terminal section; belongs to the NAD synthetase family.</text>
</comment>
<dbReference type="AlphaFoldDB" id="K2G0M4"/>